<sequence length="390" mass="45565">MDTYLGGYRYMANAVTRERNSNHELMRILSMFFIVLGHVFLFGRLLDTPNKSMSIIYYFFEFILIVHVNSYVLVSGYYQSKSKFKQKQLLKIINASWFYRVVILLLFSILGIISVSKVQVLKDLLPVTIDNYWFIKVYILLYCLSPFINKLISSISKNFYQKMLVCGFLVFSIIPAITGGEMFFNNGYSLYGFIYLYLVGAYLRIYPLENSYFFKIFSKKLFRVIMICLFLGCALLNNILFYYGKHISGTNQILDLVASYIDSASLAYSNPIIIIQSVAYFSIFTTLDIKSKFINKCSSLMLGVYFIHENNYVRSKIYGWLGLLSVNSSKSWFIFYAFLMTIAIFVGSMIIERLRVALFKFISNRKISEKIRNRYYKWLSELYIIRSSQG</sequence>
<feature type="transmembrane region" description="Helical" evidence="1">
    <location>
        <begin position="132"/>
        <end position="152"/>
    </location>
</feature>
<accession>K1RQA6</accession>
<dbReference type="GO" id="GO:0016747">
    <property type="term" value="F:acyltransferase activity, transferring groups other than amino-acyl groups"/>
    <property type="evidence" value="ECO:0007669"/>
    <property type="project" value="InterPro"/>
</dbReference>
<keyword evidence="1" id="KW-0812">Transmembrane</keyword>
<dbReference type="Pfam" id="PF01757">
    <property type="entry name" value="Acyl_transf_3"/>
    <property type="match status" value="1"/>
</dbReference>
<keyword evidence="1" id="KW-0472">Membrane</keyword>
<evidence type="ECO:0000256" key="1">
    <source>
        <dbReference type="SAM" id="Phobius"/>
    </source>
</evidence>
<feature type="transmembrane region" description="Helical" evidence="1">
    <location>
        <begin position="221"/>
        <end position="243"/>
    </location>
</feature>
<evidence type="ECO:0000259" key="2">
    <source>
        <dbReference type="Pfam" id="PF01757"/>
    </source>
</evidence>
<feature type="transmembrane region" description="Helical" evidence="1">
    <location>
        <begin position="333"/>
        <end position="351"/>
    </location>
</feature>
<feature type="transmembrane region" description="Helical" evidence="1">
    <location>
        <begin position="164"/>
        <end position="184"/>
    </location>
</feature>
<proteinExistence type="predicted"/>
<gene>
    <name evidence="3" type="ORF">OBE_13904</name>
</gene>
<feature type="domain" description="Acyltransferase 3" evidence="2">
    <location>
        <begin position="24"/>
        <end position="351"/>
    </location>
</feature>
<organism evidence="3">
    <name type="scientific">human gut metagenome</name>
    <dbReference type="NCBI Taxonomy" id="408170"/>
    <lineage>
        <taxon>unclassified sequences</taxon>
        <taxon>metagenomes</taxon>
        <taxon>organismal metagenomes</taxon>
    </lineage>
</organism>
<comment type="caution">
    <text evidence="3">The sequence shown here is derived from an EMBL/GenBank/DDBJ whole genome shotgun (WGS) entry which is preliminary data.</text>
</comment>
<dbReference type="InterPro" id="IPR002656">
    <property type="entry name" value="Acyl_transf_3_dom"/>
</dbReference>
<reference evidence="3" key="1">
    <citation type="journal article" date="2013" name="Environ. Microbiol.">
        <title>Microbiota from the distal guts of lean and obese adolescents exhibit partial functional redundancy besides clear differences in community structure.</title>
        <authorList>
            <person name="Ferrer M."/>
            <person name="Ruiz A."/>
            <person name="Lanza F."/>
            <person name="Haange S.B."/>
            <person name="Oberbach A."/>
            <person name="Till H."/>
            <person name="Bargiela R."/>
            <person name="Campoy C."/>
            <person name="Segura M.T."/>
            <person name="Richter M."/>
            <person name="von Bergen M."/>
            <person name="Seifert J."/>
            <person name="Suarez A."/>
        </authorList>
    </citation>
    <scope>NUCLEOTIDE SEQUENCE</scope>
</reference>
<evidence type="ECO:0000313" key="3">
    <source>
        <dbReference type="EMBL" id="EKC50827.1"/>
    </source>
</evidence>
<feature type="transmembrane region" description="Helical" evidence="1">
    <location>
        <begin position="25"/>
        <end position="43"/>
    </location>
</feature>
<protein>
    <recommendedName>
        <fullName evidence="2">Acyltransferase 3 domain-containing protein</fullName>
    </recommendedName>
</protein>
<dbReference type="AlphaFoldDB" id="K1RQA6"/>
<name>K1RQA6_9ZZZZ</name>
<feature type="transmembrane region" description="Helical" evidence="1">
    <location>
        <begin position="97"/>
        <end position="120"/>
    </location>
</feature>
<dbReference type="EMBL" id="AJWZ01009599">
    <property type="protein sequence ID" value="EKC50827.1"/>
    <property type="molecule type" value="Genomic_DNA"/>
</dbReference>
<keyword evidence="1" id="KW-1133">Transmembrane helix</keyword>
<feature type="transmembrane region" description="Helical" evidence="1">
    <location>
        <begin position="263"/>
        <end position="281"/>
    </location>
</feature>
<feature type="transmembrane region" description="Helical" evidence="1">
    <location>
        <begin position="190"/>
        <end position="209"/>
    </location>
</feature>
<feature type="transmembrane region" description="Helical" evidence="1">
    <location>
        <begin position="55"/>
        <end position="77"/>
    </location>
</feature>